<sequence>MTPNLPARLLLTQFFDAISDAAVYLEAVRDGGHQLLDFRITAGNEKGGKLIAEGLFQAEWGSQLLGDEPVRQATFQALFRQHASLLQTGEVEEFDLLHPGLHQIVRVTRSRLGDGVLVLIKEVAQTGPGQSLSLTDLLSGILEASLNGIITYEAMTDEQGTITDFRFVRLNNAARQMLSLSENVVGKPMIEQIPGVKESGLFDKFVRVVETGQPIRFETPFPAGDRLFWYDMVVVKLGNGFVITFNDITEGKESALLNEQQRLQLDSIMNASLSGVAAFEAIREEGEIVDYTLVRYNSEAARVFGFTHDMCGQRLLPNVPGLVEAGLFAVYRRVTETGVSERLQVQLPVQGGWFDVGVAKFDDGFVTTFNDISQIQQANTEVARQKSLLQSVLDNSLNNVFVYEAIRDDAGGIIDLRLKMANAAAQRDVLNAYDTDPVGKTLLEFLPTSRTTGQFNVYAQVIETGQPVRTEHYYPDVQVWYETAVAKLDDGCVVTGINITQRKQAALEKDRQTTLLDGVLNASQDAILVFEAIREPDGAICDLRYTHVNSTAHGMFGSPAYSINQTTYLQRYPNARTNLFSQYCRVIETGEPFHQEVRHQTDQVDRWFDVTAVKLSDGVVVSVRDISSRKQAELRIEEAAAELQTVIDTSQTGIFLFSPVRNDADELIDFRFRIANRRLASYIGQEPDILIGGLGSEWFPGYQKNGLFDAYQRVYETGLQERFDFHYETDGIDAWFDIMATKAGDDVLVTFADYTPLKQLQQQLETLVGDLQRSNQNLEQFAYVASHDLQEPLRKIVGFGDIVQAQYADQLGENGADLIRRMQSAAARMQVLIKDVLTYSRLATKRETTEPVDLNLLVEGVLGDLERALDEKKATVHVDPLPTLHGDAAQLRQLFQNLIANALKFTKANGMPVVRITAHQVVGRDTDGLAPVADANRLYYLIEVSDNGIGFDTQHADRIFQVFQRLHSRSSYEGTGIGLAIVQKVIENHHGYVRAKGVTGEGATFQVLFPVPVVGRP</sequence>
<gene>
    <name evidence="7" type="ORF">F5984_22580</name>
</gene>
<dbReference type="CDD" id="cd00082">
    <property type="entry name" value="HisKA"/>
    <property type="match status" value="1"/>
</dbReference>
<dbReference type="InterPro" id="IPR035965">
    <property type="entry name" value="PAS-like_dom_sf"/>
</dbReference>
<dbReference type="InterPro" id="IPR036097">
    <property type="entry name" value="HisK_dim/P_sf"/>
</dbReference>
<keyword evidence="4" id="KW-0808">Transferase</keyword>
<evidence type="ECO:0000256" key="5">
    <source>
        <dbReference type="ARBA" id="ARBA00022777"/>
    </source>
</evidence>
<dbReference type="SMART" id="SM00387">
    <property type="entry name" value="HATPase_c"/>
    <property type="match status" value="1"/>
</dbReference>
<comment type="caution">
    <text evidence="7">The sequence shown here is derived from an EMBL/GenBank/DDBJ whole genome shotgun (WGS) entry which is preliminary data.</text>
</comment>
<keyword evidence="5" id="KW-0418">Kinase</keyword>
<evidence type="ECO:0000256" key="3">
    <source>
        <dbReference type="ARBA" id="ARBA00022553"/>
    </source>
</evidence>
<reference evidence="7 8" key="1">
    <citation type="submission" date="2019-10" db="EMBL/GenBank/DDBJ databases">
        <title>Rudanella paleaurantiibacter sp. nov., isolated from sludge.</title>
        <authorList>
            <person name="Xu S.Q."/>
        </authorList>
    </citation>
    <scope>NUCLEOTIDE SEQUENCE [LARGE SCALE GENOMIC DNA]</scope>
    <source>
        <strain evidence="7 8">HX-22-17</strain>
    </source>
</reference>
<dbReference type="Pfam" id="PF02518">
    <property type="entry name" value="HATPase_c"/>
    <property type="match status" value="1"/>
</dbReference>
<name>A0A7J5TT98_9BACT</name>
<dbReference type="AlphaFoldDB" id="A0A7J5TT98"/>
<dbReference type="InterPro" id="IPR003661">
    <property type="entry name" value="HisK_dim/P_dom"/>
</dbReference>
<dbReference type="InterPro" id="IPR005467">
    <property type="entry name" value="His_kinase_dom"/>
</dbReference>
<dbReference type="EMBL" id="WELI01000012">
    <property type="protein sequence ID" value="KAB7727027.1"/>
    <property type="molecule type" value="Genomic_DNA"/>
</dbReference>
<proteinExistence type="predicted"/>
<dbReference type="Gene3D" id="3.30.565.10">
    <property type="entry name" value="Histidine kinase-like ATPase, C-terminal domain"/>
    <property type="match status" value="1"/>
</dbReference>
<dbReference type="SUPFAM" id="SSF55785">
    <property type="entry name" value="PYP-like sensor domain (PAS domain)"/>
    <property type="match status" value="4"/>
</dbReference>
<protein>
    <recommendedName>
        <fullName evidence="2">histidine kinase</fullName>
        <ecNumber evidence="2">2.7.13.3</ecNumber>
    </recommendedName>
</protein>
<evidence type="ECO:0000313" key="7">
    <source>
        <dbReference type="EMBL" id="KAB7727027.1"/>
    </source>
</evidence>
<dbReference type="FunFam" id="3.30.565.10:FF:000006">
    <property type="entry name" value="Sensor histidine kinase WalK"/>
    <property type="match status" value="1"/>
</dbReference>
<organism evidence="7 8">
    <name type="scientific">Rudanella paleaurantiibacter</name>
    <dbReference type="NCBI Taxonomy" id="2614655"/>
    <lineage>
        <taxon>Bacteria</taxon>
        <taxon>Pseudomonadati</taxon>
        <taxon>Bacteroidota</taxon>
        <taxon>Cytophagia</taxon>
        <taxon>Cytophagales</taxon>
        <taxon>Cytophagaceae</taxon>
        <taxon>Rudanella</taxon>
    </lineage>
</organism>
<dbReference type="SUPFAM" id="SSF55874">
    <property type="entry name" value="ATPase domain of HSP90 chaperone/DNA topoisomerase II/histidine kinase"/>
    <property type="match status" value="1"/>
</dbReference>
<evidence type="ECO:0000313" key="8">
    <source>
        <dbReference type="Proteomes" id="UP000488299"/>
    </source>
</evidence>
<dbReference type="Proteomes" id="UP000488299">
    <property type="component" value="Unassembled WGS sequence"/>
</dbReference>
<dbReference type="EC" id="2.7.13.3" evidence="2"/>
<dbReference type="Pfam" id="PF08448">
    <property type="entry name" value="PAS_4"/>
    <property type="match status" value="2"/>
</dbReference>
<accession>A0A7J5TT98</accession>
<dbReference type="PANTHER" id="PTHR43304:SF1">
    <property type="entry name" value="PAC DOMAIN-CONTAINING PROTEIN"/>
    <property type="match status" value="1"/>
</dbReference>
<dbReference type="InterPro" id="IPR013656">
    <property type="entry name" value="PAS_4"/>
</dbReference>
<evidence type="ECO:0000256" key="2">
    <source>
        <dbReference type="ARBA" id="ARBA00012438"/>
    </source>
</evidence>
<keyword evidence="8" id="KW-1185">Reference proteome</keyword>
<dbReference type="InterPro" id="IPR004358">
    <property type="entry name" value="Sig_transdc_His_kin-like_C"/>
</dbReference>
<comment type="catalytic activity">
    <reaction evidence="1">
        <text>ATP + protein L-histidine = ADP + protein N-phospho-L-histidine.</text>
        <dbReference type="EC" id="2.7.13.3"/>
    </reaction>
</comment>
<dbReference type="GO" id="GO:0000155">
    <property type="term" value="F:phosphorelay sensor kinase activity"/>
    <property type="evidence" value="ECO:0007669"/>
    <property type="project" value="InterPro"/>
</dbReference>
<evidence type="ECO:0000259" key="6">
    <source>
        <dbReference type="PROSITE" id="PS50109"/>
    </source>
</evidence>
<dbReference type="Pfam" id="PF00512">
    <property type="entry name" value="HisKA"/>
    <property type="match status" value="1"/>
</dbReference>
<dbReference type="InterPro" id="IPR036890">
    <property type="entry name" value="HATPase_C_sf"/>
</dbReference>
<dbReference type="Gene3D" id="1.10.287.130">
    <property type="match status" value="1"/>
</dbReference>
<evidence type="ECO:0000256" key="1">
    <source>
        <dbReference type="ARBA" id="ARBA00000085"/>
    </source>
</evidence>
<dbReference type="PROSITE" id="PS50109">
    <property type="entry name" value="HIS_KIN"/>
    <property type="match status" value="1"/>
</dbReference>
<dbReference type="SUPFAM" id="SSF47384">
    <property type="entry name" value="Homodimeric domain of signal transducing histidine kinase"/>
    <property type="match status" value="1"/>
</dbReference>
<dbReference type="Gene3D" id="3.30.450.20">
    <property type="entry name" value="PAS domain"/>
    <property type="match status" value="5"/>
</dbReference>
<dbReference type="InterPro" id="IPR052162">
    <property type="entry name" value="Sensor_kinase/Photoreceptor"/>
</dbReference>
<dbReference type="PRINTS" id="PR00344">
    <property type="entry name" value="BCTRLSENSOR"/>
</dbReference>
<dbReference type="RefSeq" id="WP_152126493.1">
    <property type="nucleotide sequence ID" value="NZ_WELI01000012.1"/>
</dbReference>
<dbReference type="SMART" id="SM00388">
    <property type="entry name" value="HisKA"/>
    <property type="match status" value="1"/>
</dbReference>
<evidence type="ECO:0000256" key="4">
    <source>
        <dbReference type="ARBA" id="ARBA00022679"/>
    </source>
</evidence>
<feature type="domain" description="Histidine kinase" evidence="6">
    <location>
        <begin position="784"/>
        <end position="1013"/>
    </location>
</feature>
<keyword evidence="3" id="KW-0597">Phosphoprotein</keyword>
<dbReference type="InterPro" id="IPR003594">
    <property type="entry name" value="HATPase_dom"/>
</dbReference>
<dbReference type="PANTHER" id="PTHR43304">
    <property type="entry name" value="PHYTOCHROME-LIKE PROTEIN CPH1"/>
    <property type="match status" value="1"/>
</dbReference>